<dbReference type="Gene3D" id="3.20.20.80">
    <property type="entry name" value="Glycosidases"/>
    <property type="match status" value="1"/>
</dbReference>
<dbReference type="SUPFAM" id="SSF51445">
    <property type="entry name" value="(Trans)glycosidases"/>
    <property type="match status" value="1"/>
</dbReference>
<proteinExistence type="inferred from homology"/>
<gene>
    <name evidence="6" type="ORF">ACJIZ3_021629</name>
</gene>
<evidence type="ECO:0000256" key="3">
    <source>
        <dbReference type="ARBA" id="ARBA00022801"/>
    </source>
</evidence>
<sequence length="590" mass="67862">MKNPYIIVPTIEKQRSLDMDSTIPPIVFDYPCKYADNTQIKRSDFPKDFLFGTGASSYQVEGAAAKGGKGLSTWDTFTQGTPVGIKDGSNGTMAVDMYTRYKEDIMTIKKMGFDSYRFSISWTRILPGGRCSAGVNKEGIDYYNDVINTLLAHGIEPYVTLFHWDLPDCLEKEYGGFLSKKVVNDFREFVEICYWEFGDRVKYWCPLNEPWTYTVHGYVKGIFPPCKGLVPKDKIGNFLPRYRDGHDRDHQIVPETNSKSNSDDLAKDAYTVARNLLLAHATAVHSYRTKFQENQKGKIGITLNSLWYEPLDENSIEDVKASKRALDFKIGWFLEPVLYGSYPQNMIDFVPKENLAQFSQHESQMLKGSIDFLGINYYTANYVTNAPNFECEQAYYRDQQIAFYTEKDGVPIGPPAASPWLFIYPEGIYKLLKCLSTYKDIPPIYITENGVDEKNDCKLIAYEACVDTTRIKYHQDHLANILKAMNEKVNVQGYFVWSWCDNFEWCEGYTVRFGLIYIDFANNLTRYPKNSALWFRNFLTMDKAKASNDTQIEDNNAENEDIKLESYFDVLSSLFPFGLCFGHTSYRNLH</sequence>
<reference evidence="6 7" key="1">
    <citation type="submission" date="2024-12" db="EMBL/GenBank/DDBJ databases">
        <title>The unique morphological basis and parallel evolutionary history of personate flowers in Penstemon.</title>
        <authorList>
            <person name="Depatie T.H."/>
            <person name="Wessinger C.A."/>
        </authorList>
    </citation>
    <scope>NUCLEOTIDE SEQUENCE [LARGE SCALE GENOMIC DNA]</scope>
    <source>
        <strain evidence="6">WTNN_2</strain>
        <tissue evidence="6">Leaf</tissue>
    </source>
</reference>
<keyword evidence="4" id="KW-0326">Glycosidase</keyword>
<dbReference type="AlphaFoldDB" id="A0ABD3SM75"/>
<keyword evidence="3" id="KW-0378">Hydrolase</keyword>
<evidence type="ECO:0000256" key="4">
    <source>
        <dbReference type="ARBA" id="ARBA00023295"/>
    </source>
</evidence>
<dbReference type="PRINTS" id="PR00131">
    <property type="entry name" value="GLHYDRLASE1"/>
</dbReference>
<dbReference type="InterPro" id="IPR033132">
    <property type="entry name" value="GH_1_N_CS"/>
</dbReference>
<evidence type="ECO:0008006" key="8">
    <source>
        <dbReference type="Google" id="ProtNLM"/>
    </source>
</evidence>
<dbReference type="FunFam" id="3.20.20.80:FF:000022">
    <property type="entry name" value="Beta-glucosidase 11"/>
    <property type="match status" value="1"/>
</dbReference>
<evidence type="ECO:0000256" key="5">
    <source>
        <dbReference type="RuleBase" id="RU003690"/>
    </source>
</evidence>
<comment type="caution">
    <text evidence="6">The sequence shown here is derived from an EMBL/GenBank/DDBJ whole genome shotgun (WGS) entry which is preliminary data.</text>
</comment>
<dbReference type="GO" id="GO:0008422">
    <property type="term" value="F:beta-glucosidase activity"/>
    <property type="evidence" value="ECO:0007669"/>
    <property type="project" value="UniProtKB-ARBA"/>
</dbReference>
<dbReference type="InterPro" id="IPR017853">
    <property type="entry name" value="GH"/>
</dbReference>
<keyword evidence="7" id="KW-1185">Reference proteome</keyword>
<evidence type="ECO:0000256" key="2">
    <source>
        <dbReference type="ARBA" id="ARBA00022589"/>
    </source>
</evidence>
<dbReference type="Proteomes" id="UP001634393">
    <property type="component" value="Unassembled WGS sequence"/>
</dbReference>
<accession>A0ABD3SM75</accession>
<organism evidence="6 7">
    <name type="scientific">Penstemon smallii</name>
    <dbReference type="NCBI Taxonomy" id="265156"/>
    <lineage>
        <taxon>Eukaryota</taxon>
        <taxon>Viridiplantae</taxon>
        <taxon>Streptophyta</taxon>
        <taxon>Embryophyta</taxon>
        <taxon>Tracheophyta</taxon>
        <taxon>Spermatophyta</taxon>
        <taxon>Magnoliopsida</taxon>
        <taxon>eudicotyledons</taxon>
        <taxon>Gunneridae</taxon>
        <taxon>Pentapetalae</taxon>
        <taxon>asterids</taxon>
        <taxon>lamiids</taxon>
        <taxon>Lamiales</taxon>
        <taxon>Plantaginaceae</taxon>
        <taxon>Cheloneae</taxon>
        <taxon>Penstemon</taxon>
    </lineage>
</organism>
<evidence type="ECO:0000313" key="6">
    <source>
        <dbReference type="EMBL" id="KAL3825600.1"/>
    </source>
</evidence>
<keyword evidence="2" id="KW-0017">Alkaloid metabolism</keyword>
<protein>
    <recommendedName>
        <fullName evidence="8">Beta-glucosidase</fullName>
    </recommendedName>
</protein>
<dbReference type="InterPro" id="IPR001360">
    <property type="entry name" value="Glyco_hydro_1"/>
</dbReference>
<dbReference type="PROSITE" id="PS00653">
    <property type="entry name" value="GLYCOSYL_HYDROL_F1_2"/>
    <property type="match status" value="1"/>
</dbReference>
<evidence type="ECO:0000256" key="1">
    <source>
        <dbReference type="ARBA" id="ARBA00010838"/>
    </source>
</evidence>
<comment type="similarity">
    <text evidence="1 5">Belongs to the glycosyl hydrolase 1 family.</text>
</comment>
<dbReference type="PANTHER" id="PTHR10353">
    <property type="entry name" value="GLYCOSYL HYDROLASE"/>
    <property type="match status" value="1"/>
</dbReference>
<name>A0ABD3SM75_9LAMI</name>
<dbReference type="Pfam" id="PF00232">
    <property type="entry name" value="Glyco_hydro_1"/>
    <property type="match status" value="1"/>
</dbReference>
<dbReference type="EMBL" id="JBJXBP010000006">
    <property type="protein sequence ID" value="KAL3825600.1"/>
    <property type="molecule type" value="Genomic_DNA"/>
</dbReference>
<evidence type="ECO:0000313" key="7">
    <source>
        <dbReference type="Proteomes" id="UP001634393"/>
    </source>
</evidence>
<dbReference type="PANTHER" id="PTHR10353:SF137">
    <property type="entry name" value="MYROSINASE 3-RELATED"/>
    <property type="match status" value="1"/>
</dbReference>
<dbReference type="GO" id="GO:0009821">
    <property type="term" value="P:alkaloid biosynthetic process"/>
    <property type="evidence" value="ECO:0007669"/>
    <property type="project" value="UniProtKB-ARBA"/>
</dbReference>